<name>A0A7W9TDS2_9ACTN</name>
<dbReference type="CDD" id="cd00827">
    <property type="entry name" value="init_cond_enzymes"/>
    <property type="match status" value="1"/>
</dbReference>
<evidence type="ECO:0000256" key="2">
    <source>
        <dbReference type="ARBA" id="ARBA00023315"/>
    </source>
</evidence>
<dbReference type="GO" id="GO:0033818">
    <property type="term" value="F:beta-ketoacyl-acyl-carrier-protein synthase III activity"/>
    <property type="evidence" value="ECO:0007669"/>
    <property type="project" value="UniProtKB-EC"/>
</dbReference>
<dbReference type="EC" id="2.3.1.180" evidence="4"/>
<keyword evidence="1 4" id="KW-0808">Transferase</keyword>
<evidence type="ECO:0000256" key="1">
    <source>
        <dbReference type="ARBA" id="ARBA00022679"/>
    </source>
</evidence>
<dbReference type="AlphaFoldDB" id="A0A7W9TDS2"/>
<dbReference type="GO" id="GO:0044550">
    <property type="term" value="P:secondary metabolite biosynthetic process"/>
    <property type="evidence" value="ECO:0007669"/>
    <property type="project" value="TreeGrafter"/>
</dbReference>
<keyword evidence="5" id="KW-1185">Reference proteome</keyword>
<reference evidence="4 5" key="1">
    <citation type="submission" date="2020-08" db="EMBL/GenBank/DDBJ databases">
        <title>Genomic Encyclopedia of Type Strains, Phase IV (KMG-IV): sequencing the most valuable type-strain genomes for metagenomic binning, comparative biology and taxonomic classification.</title>
        <authorList>
            <person name="Goeker M."/>
        </authorList>
    </citation>
    <scope>NUCLEOTIDE SEQUENCE [LARGE SCALE GENOMIC DNA]</scope>
    <source>
        <strain evidence="4 5">DSM 43350</strain>
    </source>
</reference>
<comment type="caution">
    <text evidence="4">The sequence shown here is derived from an EMBL/GenBank/DDBJ whole genome shotgun (WGS) entry which is preliminary data.</text>
</comment>
<gene>
    <name evidence="4" type="ORF">HNR57_004777</name>
</gene>
<dbReference type="Gene3D" id="3.40.47.10">
    <property type="match status" value="2"/>
</dbReference>
<dbReference type="RefSeq" id="WP_184562558.1">
    <property type="nucleotide sequence ID" value="NZ_BAAARS010000006.1"/>
</dbReference>
<dbReference type="Pfam" id="PF08541">
    <property type="entry name" value="ACP_syn_III_C"/>
    <property type="match status" value="1"/>
</dbReference>
<organism evidence="4 5">
    <name type="scientific">Streptomyces paradoxus</name>
    <dbReference type="NCBI Taxonomy" id="66375"/>
    <lineage>
        <taxon>Bacteria</taxon>
        <taxon>Bacillati</taxon>
        <taxon>Actinomycetota</taxon>
        <taxon>Actinomycetes</taxon>
        <taxon>Kitasatosporales</taxon>
        <taxon>Streptomycetaceae</taxon>
        <taxon>Streptomyces</taxon>
    </lineage>
</organism>
<proteinExistence type="predicted"/>
<keyword evidence="2 4" id="KW-0012">Acyltransferase</keyword>
<evidence type="ECO:0000313" key="4">
    <source>
        <dbReference type="EMBL" id="MBB6078835.1"/>
    </source>
</evidence>
<dbReference type="InterPro" id="IPR013747">
    <property type="entry name" value="ACP_syn_III_C"/>
</dbReference>
<dbReference type="Proteomes" id="UP000591537">
    <property type="component" value="Unassembled WGS sequence"/>
</dbReference>
<dbReference type="SUPFAM" id="SSF53901">
    <property type="entry name" value="Thiolase-like"/>
    <property type="match status" value="1"/>
</dbReference>
<accession>A0A7W9TDS2</accession>
<sequence>MDIADVYVSGVGLHLARRMPVGEVVDRGIADLRTVRRTGMRSVCVGEWSGPEMAVEAARAALRGSGRVPSDIGLVLHAGTWFQGHDLWAPASYVQREAVGNSCLSLEVGQLSNGGMAAMELAVAWLRSDTGAGPRSALITTGDRFCLPGFDRWHTDPGTVCGDGGTALVLSRGGGFARLRSLVTVSDPALEAMGRDGDGFAPAPLAARAPISVAASRERLVKETGLTRLLERLQRGQRAAFDRALHEAGTKASDVAWFVLPNLGRPKMDAQFFQVLDIDPERTTWSWGSGVGHLGAGDPFAGLARLTGTGALRPGQFCALISAGGGFAWSVAVLEVIEEPPPAPRFDE</sequence>
<dbReference type="PANTHER" id="PTHR34069">
    <property type="entry name" value="3-OXOACYL-[ACYL-CARRIER-PROTEIN] SYNTHASE 3"/>
    <property type="match status" value="1"/>
</dbReference>
<dbReference type="EMBL" id="JACHGV010000007">
    <property type="protein sequence ID" value="MBB6078835.1"/>
    <property type="molecule type" value="Genomic_DNA"/>
</dbReference>
<evidence type="ECO:0000259" key="3">
    <source>
        <dbReference type="Pfam" id="PF08541"/>
    </source>
</evidence>
<evidence type="ECO:0000313" key="5">
    <source>
        <dbReference type="Proteomes" id="UP000591537"/>
    </source>
</evidence>
<feature type="domain" description="Beta-ketoacyl-[acyl-carrier-protein] synthase III C-terminal" evidence="3">
    <location>
        <begin position="245"/>
        <end position="335"/>
    </location>
</feature>
<dbReference type="InterPro" id="IPR016039">
    <property type="entry name" value="Thiolase-like"/>
</dbReference>
<dbReference type="PANTHER" id="PTHR34069:SF2">
    <property type="entry name" value="BETA-KETOACYL-[ACYL-CARRIER-PROTEIN] SYNTHASE III"/>
    <property type="match status" value="1"/>
</dbReference>
<protein>
    <submittedName>
        <fullName evidence="4">3-oxoacyl-[acyl-carrier-protein] synthase-3</fullName>
        <ecNumber evidence="4">2.3.1.180</ecNumber>
    </submittedName>
</protein>